<evidence type="ECO:0000313" key="8">
    <source>
        <dbReference type="EMBL" id="MFC4360092.1"/>
    </source>
</evidence>
<feature type="transmembrane region" description="Helical" evidence="6">
    <location>
        <begin position="6"/>
        <end position="25"/>
    </location>
</feature>
<sequence length="208" mass="20582">MAPAPEAGGVFALMNVVGLVAFAMVGSLKAADADLDLFGVAVLGVLTALGGGTVRDVLVGRVPGALRSTGDVAVALLGVALAVLLARRVRGRLLDHPLLLAPDAVGLAAFAATGALVGHEAGLSPFGVVALATLTAVGGGSLADVLLSRVPVVLREEFYATPAVLGGALFWLAESVGVDPSAAALGCAGLVLGVRLLALRRGWDLPSP</sequence>
<feature type="transmembrane region" description="Helical" evidence="6">
    <location>
        <begin position="158"/>
        <end position="176"/>
    </location>
</feature>
<keyword evidence="2" id="KW-1003">Cell membrane</keyword>
<dbReference type="GO" id="GO:0005886">
    <property type="term" value="C:plasma membrane"/>
    <property type="evidence" value="ECO:0007669"/>
    <property type="project" value="UniProtKB-SubCell"/>
</dbReference>
<keyword evidence="4 6" id="KW-1133">Transmembrane helix</keyword>
<comment type="subcellular location">
    <subcellularLocation>
        <location evidence="1">Cell membrane</location>
        <topology evidence="1">Multi-pass membrane protein</topology>
    </subcellularLocation>
</comment>
<dbReference type="RefSeq" id="WP_267623214.1">
    <property type="nucleotide sequence ID" value="NZ_JAODIW010000008.1"/>
</dbReference>
<dbReference type="PANTHER" id="PTHR30506">
    <property type="entry name" value="INNER MEMBRANE PROTEIN"/>
    <property type="match status" value="1"/>
</dbReference>
<evidence type="ECO:0000256" key="1">
    <source>
        <dbReference type="ARBA" id="ARBA00004651"/>
    </source>
</evidence>
<evidence type="ECO:0000256" key="6">
    <source>
        <dbReference type="SAM" id="Phobius"/>
    </source>
</evidence>
<proteinExistence type="predicted"/>
<dbReference type="EMBL" id="JBHSDS010000010">
    <property type="protein sequence ID" value="MFC4360092.1"/>
    <property type="molecule type" value="Genomic_DNA"/>
</dbReference>
<evidence type="ECO:0000256" key="2">
    <source>
        <dbReference type="ARBA" id="ARBA00022475"/>
    </source>
</evidence>
<protein>
    <submittedName>
        <fullName evidence="8">Trimeric intracellular cation channel family protein</fullName>
    </submittedName>
</protein>
<dbReference type="AlphaFoldDB" id="A0ABD5PGS1"/>
<dbReference type="Pfam" id="PF03458">
    <property type="entry name" value="Gly_transporter"/>
    <property type="match status" value="2"/>
</dbReference>
<feature type="transmembrane region" description="Helical" evidence="6">
    <location>
        <begin position="123"/>
        <end position="146"/>
    </location>
</feature>
<feature type="domain" description="Glycine transporter" evidence="7">
    <location>
        <begin position="13"/>
        <end position="86"/>
    </location>
</feature>
<name>A0ABD5PGS1_9EURY</name>
<evidence type="ECO:0000256" key="5">
    <source>
        <dbReference type="ARBA" id="ARBA00023136"/>
    </source>
</evidence>
<feature type="domain" description="Glycine transporter" evidence="7">
    <location>
        <begin position="102"/>
        <end position="173"/>
    </location>
</feature>
<feature type="transmembrane region" description="Helical" evidence="6">
    <location>
        <begin position="66"/>
        <end position="86"/>
    </location>
</feature>
<keyword evidence="9" id="KW-1185">Reference proteome</keyword>
<feature type="transmembrane region" description="Helical" evidence="6">
    <location>
        <begin position="37"/>
        <end position="54"/>
    </location>
</feature>
<accession>A0ABD5PGS1</accession>
<feature type="transmembrane region" description="Helical" evidence="6">
    <location>
        <begin position="98"/>
        <end position="117"/>
    </location>
</feature>
<feature type="transmembrane region" description="Helical" evidence="6">
    <location>
        <begin position="182"/>
        <end position="199"/>
    </location>
</feature>
<organism evidence="8 9">
    <name type="scientific">Halobium salinum</name>
    <dbReference type="NCBI Taxonomy" id="1364940"/>
    <lineage>
        <taxon>Archaea</taxon>
        <taxon>Methanobacteriati</taxon>
        <taxon>Methanobacteriota</taxon>
        <taxon>Stenosarchaea group</taxon>
        <taxon>Halobacteria</taxon>
        <taxon>Halobacteriales</taxon>
        <taxon>Haloferacaceae</taxon>
        <taxon>Halobium</taxon>
    </lineage>
</organism>
<evidence type="ECO:0000259" key="7">
    <source>
        <dbReference type="Pfam" id="PF03458"/>
    </source>
</evidence>
<keyword evidence="3 6" id="KW-0812">Transmembrane</keyword>
<keyword evidence="5 6" id="KW-0472">Membrane</keyword>
<dbReference type="Proteomes" id="UP001595921">
    <property type="component" value="Unassembled WGS sequence"/>
</dbReference>
<evidence type="ECO:0000256" key="4">
    <source>
        <dbReference type="ARBA" id="ARBA00022989"/>
    </source>
</evidence>
<evidence type="ECO:0000256" key="3">
    <source>
        <dbReference type="ARBA" id="ARBA00022692"/>
    </source>
</evidence>
<gene>
    <name evidence="8" type="ORF">ACFO0N_19255</name>
</gene>
<evidence type="ECO:0000313" key="9">
    <source>
        <dbReference type="Proteomes" id="UP001595921"/>
    </source>
</evidence>
<dbReference type="PANTHER" id="PTHR30506:SF3">
    <property type="entry name" value="UPF0126 INNER MEMBRANE PROTEIN YADS-RELATED"/>
    <property type="match status" value="1"/>
</dbReference>
<dbReference type="InterPro" id="IPR005115">
    <property type="entry name" value="Gly_transporter"/>
</dbReference>
<reference evidence="8 9" key="1">
    <citation type="journal article" date="2019" name="Int. J. Syst. Evol. Microbiol.">
        <title>The Global Catalogue of Microorganisms (GCM) 10K type strain sequencing project: providing services to taxonomists for standard genome sequencing and annotation.</title>
        <authorList>
            <consortium name="The Broad Institute Genomics Platform"/>
            <consortium name="The Broad Institute Genome Sequencing Center for Infectious Disease"/>
            <person name="Wu L."/>
            <person name="Ma J."/>
        </authorList>
    </citation>
    <scope>NUCLEOTIDE SEQUENCE [LARGE SCALE GENOMIC DNA]</scope>
    <source>
        <strain evidence="8 9">CGMCC 1.12553</strain>
    </source>
</reference>
<comment type="caution">
    <text evidence="8">The sequence shown here is derived from an EMBL/GenBank/DDBJ whole genome shotgun (WGS) entry which is preliminary data.</text>
</comment>